<dbReference type="InterPro" id="IPR000249">
    <property type="entry name" value="BMC_dom"/>
</dbReference>
<evidence type="ECO:0000256" key="1">
    <source>
        <dbReference type="ARBA" id="ARBA00024322"/>
    </source>
</evidence>
<dbReference type="InterPro" id="IPR011238">
    <property type="entry name" value="Micro_shell_prot_PduT"/>
</dbReference>
<evidence type="ECO:0000256" key="2">
    <source>
        <dbReference type="ARBA" id="ARBA00024446"/>
    </source>
</evidence>
<reference evidence="5 6" key="1">
    <citation type="journal article" date="2019" name="Gut">
        <title>Antibiotics-induced monodominance of a novel gut bacterial order.</title>
        <authorList>
            <person name="Hildebrand F."/>
            <person name="Moitinho-Silva L."/>
            <person name="Blasche S."/>
            <person name="Jahn M.T."/>
            <person name="Gossmann T.I."/>
            <person name="Heuerta-Cepas J."/>
            <person name="Hercog R."/>
            <person name="Luetge M."/>
            <person name="Bahram M."/>
            <person name="Pryszlak A."/>
            <person name="Alves R.J."/>
            <person name="Waszak S.M."/>
            <person name="Zhu A."/>
            <person name="Ye L."/>
            <person name="Costea P.I."/>
            <person name="Aalvink S."/>
            <person name="Belzer C."/>
            <person name="Forslund S.K."/>
            <person name="Sunagawa S."/>
            <person name="Hentschel U."/>
            <person name="Merten C."/>
            <person name="Patil K.R."/>
            <person name="Benes V."/>
            <person name="Bork P."/>
        </authorList>
    </citation>
    <scope>NUCLEOTIDE SEQUENCE [LARGE SCALE GENOMIC DNA]</scope>
    <source>
        <strain evidence="5 6">HDS1380</strain>
    </source>
</reference>
<dbReference type="RefSeq" id="WP_129227172.1">
    <property type="nucleotide sequence ID" value="NZ_SDOZ01000005.1"/>
</dbReference>
<dbReference type="PROSITE" id="PS51930">
    <property type="entry name" value="BMC_2"/>
    <property type="match status" value="2"/>
</dbReference>
<dbReference type="PANTHER" id="PTHR33941:SF11">
    <property type="entry name" value="BACTERIAL MICROCOMPARTMENT SHELL PROTEIN PDUJ"/>
    <property type="match status" value="1"/>
</dbReference>
<dbReference type="AlphaFoldDB" id="A0A4Q2K6Q1"/>
<gene>
    <name evidence="5" type="ORF">ESZ91_10835</name>
</gene>
<dbReference type="GO" id="GO:0031469">
    <property type="term" value="C:bacterial microcompartment"/>
    <property type="evidence" value="ECO:0007669"/>
    <property type="project" value="UniProtKB-SubCell"/>
</dbReference>
<dbReference type="OrthoDB" id="9791973at2"/>
<comment type="similarity">
    <text evidence="3">Belongs to the bacterial microcompartments protein family.</text>
</comment>
<dbReference type="CDD" id="cd07053">
    <property type="entry name" value="BMC_PduT_repeat1"/>
    <property type="match status" value="1"/>
</dbReference>
<name>A0A4Q2K6Q1_9FIRM</name>
<keyword evidence="6" id="KW-1185">Reference proteome</keyword>
<protein>
    <submittedName>
        <fullName evidence="5">BMC domain-containing protein</fullName>
    </submittedName>
</protein>
<evidence type="ECO:0000313" key="6">
    <source>
        <dbReference type="Proteomes" id="UP000291269"/>
    </source>
</evidence>
<accession>A0A4Q2K6Q1</accession>
<dbReference type="PIRSF" id="PIRSF034834">
    <property type="entry name" value="PduT"/>
    <property type="match status" value="1"/>
</dbReference>
<dbReference type="Proteomes" id="UP000291269">
    <property type="component" value="Unassembled WGS sequence"/>
</dbReference>
<dbReference type="Gene3D" id="3.30.70.1710">
    <property type="match status" value="2"/>
</dbReference>
<feature type="domain" description="BMC" evidence="4">
    <location>
        <begin position="4"/>
        <end position="86"/>
    </location>
</feature>
<evidence type="ECO:0000259" key="4">
    <source>
        <dbReference type="PROSITE" id="PS51930"/>
    </source>
</evidence>
<dbReference type="PANTHER" id="PTHR33941">
    <property type="entry name" value="PROPANEDIOL UTILIZATION PROTEIN PDUA"/>
    <property type="match status" value="1"/>
</dbReference>
<sequence length="182" mass="19089">MSKAIGMAEFKTVSAGITAADAMVKTADVEIIEAETVCPGKYIVILTGELSAVNASVETAKTLHATHLIDSFVLGNPAEEIFPAIYGASHVEVVNSLGIIETYDAAAIIVAADEAAKTADVSLIEIRLARGMCGKSYLLLTGEVAAVEAAIKRAQKSVEPRGMFLDSSVIARPDQKLISQIL</sequence>
<evidence type="ECO:0000256" key="3">
    <source>
        <dbReference type="PROSITE-ProRule" id="PRU01278"/>
    </source>
</evidence>
<keyword evidence="2" id="KW-1283">Bacterial microcompartment</keyword>
<comment type="caution">
    <text evidence="5">The sequence shown here is derived from an EMBL/GenBank/DDBJ whole genome shotgun (WGS) entry which is preliminary data.</text>
</comment>
<dbReference type="InterPro" id="IPR050575">
    <property type="entry name" value="BMC_shell"/>
</dbReference>
<dbReference type="SMART" id="SM00877">
    <property type="entry name" value="BMC"/>
    <property type="match status" value="2"/>
</dbReference>
<dbReference type="CDD" id="cd07054">
    <property type="entry name" value="BMC_PduT_repeat2"/>
    <property type="match status" value="1"/>
</dbReference>
<dbReference type="SUPFAM" id="SSF143414">
    <property type="entry name" value="CcmK-like"/>
    <property type="match status" value="2"/>
</dbReference>
<dbReference type="InterPro" id="IPR044872">
    <property type="entry name" value="CcmK/CsoS1_BMC"/>
</dbReference>
<dbReference type="InterPro" id="IPR037233">
    <property type="entry name" value="CcmK-like_sf"/>
</dbReference>
<dbReference type="EMBL" id="SDOZ01000005">
    <property type="protein sequence ID" value="RXZ57841.1"/>
    <property type="molecule type" value="Genomic_DNA"/>
</dbReference>
<evidence type="ECO:0000313" key="5">
    <source>
        <dbReference type="EMBL" id="RXZ57841.1"/>
    </source>
</evidence>
<dbReference type="Pfam" id="PF00936">
    <property type="entry name" value="BMC"/>
    <property type="match status" value="2"/>
</dbReference>
<comment type="subcellular location">
    <subcellularLocation>
        <location evidence="1">Bacterial microcompartment</location>
    </subcellularLocation>
</comment>
<feature type="domain" description="BMC" evidence="4">
    <location>
        <begin position="96"/>
        <end position="182"/>
    </location>
</feature>
<organism evidence="5 6">
    <name type="scientific">Candidatus Borkfalkia ceftriaxoniphila</name>
    <dbReference type="NCBI Taxonomy" id="2508949"/>
    <lineage>
        <taxon>Bacteria</taxon>
        <taxon>Bacillati</taxon>
        <taxon>Bacillota</taxon>
        <taxon>Clostridia</taxon>
        <taxon>Christensenellales</taxon>
        <taxon>Christensenellaceae</taxon>
        <taxon>Candidatus Borkfalkia</taxon>
    </lineage>
</organism>
<proteinExistence type="inferred from homology"/>